<dbReference type="STRING" id="945713.IALB_2421"/>
<keyword evidence="1" id="KW-1133">Transmembrane helix</keyword>
<keyword evidence="1" id="KW-0472">Membrane</keyword>
<feature type="transmembrane region" description="Helical" evidence="1">
    <location>
        <begin position="6"/>
        <end position="26"/>
    </location>
</feature>
<keyword evidence="1" id="KW-0812">Transmembrane</keyword>
<accession>I0AMB7</accession>
<reference evidence="2 3" key="1">
    <citation type="journal article" date="2012" name="Front. Microbiol.">
        <title>Complete genome of Ignavibacterium album, a metabolically versatile, flagellated, facultative anaerobe from the phylum Chlorobi.</title>
        <authorList>
            <person name="Liu Z."/>
            <person name="Frigaard N.-U."/>
            <person name="Vogl K."/>
            <person name="Iino T."/>
            <person name="Ohkuma M."/>
            <person name="Overmann J."/>
            <person name="Bryant D.A."/>
        </authorList>
    </citation>
    <scope>NUCLEOTIDE SEQUENCE [LARGE SCALE GENOMIC DNA]</scope>
    <source>
        <strain evidence="3">DSM 19864 / JCM 16511 / NBRC 101810 / Mat9-16</strain>
    </source>
</reference>
<gene>
    <name evidence="2" type="ordered locus">IALB_2421</name>
</gene>
<dbReference type="Proteomes" id="UP000007394">
    <property type="component" value="Chromosome"/>
</dbReference>
<organism evidence="2 3">
    <name type="scientific">Ignavibacterium album (strain DSM 19864 / JCM 16511 / NBRC 101810 / Mat9-16)</name>
    <dbReference type="NCBI Taxonomy" id="945713"/>
    <lineage>
        <taxon>Bacteria</taxon>
        <taxon>Pseudomonadati</taxon>
        <taxon>Ignavibacteriota</taxon>
        <taxon>Ignavibacteria</taxon>
        <taxon>Ignavibacteriales</taxon>
        <taxon>Ignavibacteriaceae</taxon>
        <taxon>Ignavibacterium</taxon>
    </lineage>
</organism>
<evidence type="ECO:0000313" key="2">
    <source>
        <dbReference type="EMBL" id="AFH50124.1"/>
    </source>
</evidence>
<sequence>MKPNTFIFYVLLFLMLFSFHSAYLIFSQVIIKEKVNINPKFNYNHKPEYGCSFGSCYYSLCDSSELFISFEPSSVQPGNNTIITLWLDENFTYQYNEDNYDLLQKNISSEPHCGTLTYIGEGQYLFSAPDTLTSDSVVITINYENYTHGCWGLKDGNLSKSKVSKFIEDCPDCFPYGTFLNHSYASAQLTIKWDSLYVEISPAEIYAGDTADVIIKKRLPDGSLADFDSSQSFEVATLEGCVMGNILVGDSLSNYFYDVHQPIKFVVADTVNADSALILLRVGLIEQKKTISKKTFLETNCFTGYFQSQNYQNAKGFIKQPLRIFSPTPNDTMWITEEPQMPNIICKAKLENYNEGLVNFEWEFWVSYTLHRHKYFSSDTSYTLCKRTGKIKIIGASTAINSDTTYWPVPFTFQNVDSAVFVAQHWSQCTDTILGWNEGENVFIGGYVFIQATAKNNNGKIVSFKQQNAGMILGKNPTPQAIKDYAGTNELKAIIYHESLINGVGKWKHFNPKDVDLYYKNFGWLYGWIYNKKGYPHYGVPNGFGLAKIDNNPSPTELDLWNWKNNINTSRTRLDLAKVNSNNYILRNNATFEIDKYWMNVFHHYNANKFYWNWEPINGWYENKNATKSNKYGKTVYEIYQNFNSKMEE</sequence>
<name>I0AMB7_IGNAJ</name>
<evidence type="ECO:0000313" key="3">
    <source>
        <dbReference type="Proteomes" id="UP000007394"/>
    </source>
</evidence>
<dbReference type="RefSeq" id="WP_014561267.1">
    <property type="nucleotide sequence ID" value="NC_017464.1"/>
</dbReference>
<protein>
    <submittedName>
        <fullName evidence="2">Uncharacterized protein</fullName>
    </submittedName>
</protein>
<keyword evidence="3" id="KW-1185">Reference proteome</keyword>
<dbReference type="EMBL" id="CP003418">
    <property type="protein sequence ID" value="AFH50124.1"/>
    <property type="molecule type" value="Genomic_DNA"/>
</dbReference>
<evidence type="ECO:0000256" key="1">
    <source>
        <dbReference type="SAM" id="Phobius"/>
    </source>
</evidence>
<proteinExistence type="predicted"/>
<dbReference type="AlphaFoldDB" id="I0AMB7"/>
<dbReference type="HOGENOM" id="CLU_421976_0_0_10"/>
<dbReference type="KEGG" id="ial:IALB_2421"/>